<comment type="subcellular location">
    <subcellularLocation>
        <location evidence="2">Cytoplasm</location>
    </subcellularLocation>
</comment>
<evidence type="ECO:0000313" key="4">
    <source>
        <dbReference type="EMBL" id="MBE1207572.1"/>
    </source>
</evidence>
<sequence length="343" mass="37227">MNVISTNFAAEQKHHFLNRALEPLRPFLDDSQVVEISINSPGQVYVERLGSANMEHYEMPELTADEIVNIGERVAATTNQFINRSSPILSAALPTGERIQVVLPPAAANGGAVSIRKQVISNFTLDDYRDQGSLDQVTVAVGGLSETDHALIDQLSAKDIYGFIRTAIVNRVSVLISGGTSSGKTTFLNACLKSVDPHERIITLEDTRELFPPQKNAVHLLASRGDQGTANVTIQSLLEASLRMRPDRLFVGEVRGSEAFAFLRAINTGHPGSMSTVHADTPLGAYEQLAMMVMQSGLSAAYPKADLISYIQSVIPIVIQLRREGGRRGVSEIFFARGRTDAA</sequence>
<keyword evidence="2" id="KW-0547">Nucleotide-binding</keyword>
<keyword evidence="5" id="KW-1185">Reference proteome</keyword>
<dbReference type="Proteomes" id="UP000598227">
    <property type="component" value="Unassembled WGS sequence"/>
</dbReference>
<dbReference type="InterPro" id="IPR050921">
    <property type="entry name" value="T4SS_GSP_E_ATPase"/>
</dbReference>
<dbReference type="PANTHER" id="PTHR30486">
    <property type="entry name" value="TWITCHING MOTILITY PROTEIN PILT"/>
    <property type="match status" value="1"/>
</dbReference>
<protein>
    <recommendedName>
        <fullName evidence="2">Type IV secretion system protein</fullName>
    </recommendedName>
</protein>
<feature type="domain" description="Bacterial type II secretion system protein E" evidence="3">
    <location>
        <begin position="22"/>
        <end position="315"/>
    </location>
</feature>
<comment type="caution">
    <text evidence="4">The sequence shown here is derived from an EMBL/GenBank/DDBJ whole genome shotgun (WGS) entry which is preliminary data.</text>
</comment>
<organism evidence="4 5">
    <name type="scientific">Aminobacter carboxidus</name>
    <dbReference type="NCBI Taxonomy" id="376165"/>
    <lineage>
        <taxon>Bacteria</taxon>
        <taxon>Pseudomonadati</taxon>
        <taxon>Pseudomonadota</taxon>
        <taxon>Alphaproteobacteria</taxon>
        <taxon>Hyphomicrobiales</taxon>
        <taxon>Phyllobacteriaceae</taxon>
        <taxon>Aminobacter</taxon>
    </lineage>
</organism>
<comment type="similarity">
    <text evidence="1 2">Belongs to the GSP E family.</text>
</comment>
<dbReference type="Gene3D" id="3.30.450.90">
    <property type="match status" value="1"/>
</dbReference>
<accession>A0ABR9GV66</accession>
<reference evidence="4 5" key="1">
    <citation type="submission" date="2020-09" db="EMBL/GenBank/DDBJ databases">
        <title>Draft Genome Sequence of Aminobacter carboxidus type strain DSM 1086, a soil Gram-negative carboxydobacterium.</title>
        <authorList>
            <person name="Turrini P."/>
            <person name="Tescari M."/>
            <person name="Artuso I."/>
            <person name="Lugli G.A."/>
            <person name="Frangipani E."/>
            <person name="Ventura M."/>
            <person name="Visca P."/>
        </authorList>
    </citation>
    <scope>NUCLEOTIDE SEQUENCE [LARGE SCALE GENOMIC DNA]</scope>
    <source>
        <strain evidence="4 5">DSM 1086</strain>
    </source>
</reference>
<dbReference type="InterPro" id="IPR027417">
    <property type="entry name" value="P-loop_NTPase"/>
</dbReference>
<dbReference type="CDD" id="cd01130">
    <property type="entry name" value="VirB11-like_ATPase"/>
    <property type="match status" value="1"/>
</dbReference>
<comment type="function">
    <text evidence="2">Part of the Type IV secretion system.</text>
</comment>
<evidence type="ECO:0000259" key="3">
    <source>
        <dbReference type="Pfam" id="PF00437"/>
    </source>
</evidence>
<gene>
    <name evidence="4" type="primary">virB11</name>
    <name evidence="4" type="ORF">IHE39_25105</name>
</gene>
<dbReference type="Pfam" id="PF00437">
    <property type="entry name" value="T2SSE"/>
    <property type="match status" value="1"/>
</dbReference>
<dbReference type="SUPFAM" id="SSF52540">
    <property type="entry name" value="P-loop containing nucleoside triphosphate hydrolases"/>
    <property type="match status" value="1"/>
</dbReference>
<dbReference type="PANTHER" id="PTHR30486:SF6">
    <property type="entry name" value="TYPE IV PILUS RETRACTATION ATPASE PILT"/>
    <property type="match status" value="1"/>
</dbReference>
<proteinExistence type="inferred from homology"/>
<evidence type="ECO:0000256" key="1">
    <source>
        <dbReference type="ARBA" id="ARBA00006611"/>
    </source>
</evidence>
<dbReference type="EMBL" id="JACZEP010000011">
    <property type="protein sequence ID" value="MBE1207572.1"/>
    <property type="molecule type" value="Genomic_DNA"/>
</dbReference>
<dbReference type="Gene3D" id="3.40.50.300">
    <property type="entry name" value="P-loop containing nucleotide triphosphate hydrolases"/>
    <property type="match status" value="1"/>
</dbReference>
<evidence type="ECO:0000313" key="5">
    <source>
        <dbReference type="Proteomes" id="UP000598227"/>
    </source>
</evidence>
<evidence type="ECO:0000256" key="2">
    <source>
        <dbReference type="RuleBase" id="RU366071"/>
    </source>
</evidence>
<dbReference type="NCBIfam" id="TIGR02788">
    <property type="entry name" value="VirB11"/>
    <property type="match status" value="1"/>
</dbReference>
<name>A0ABR9GV66_9HYPH</name>
<keyword evidence="2" id="KW-0963">Cytoplasm</keyword>
<dbReference type="InterPro" id="IPR001482">
    <property type="entry name" value="T2SS/T4SS_dom"/>
</dbReference>
<dbReference type="RefSeq" id="WP_192568391.1">
    <property type="nucleotide sequence ID" value="NZ_JACZEP010000011.1"/>
</dbReference>
<dbReference type="InterPro" id="IPR014155">
    <property type="entry name" value="VirB11"/>
</dbReference>
<keyword evidence="2" id="KW-0067">ATP-binding</keyword>